<dbReference type="SUPFAM" id="SSF52833">
    <property type="entry name" value="Thioredoxin-like"/>
    <property type="match status" value="1"/>
</dbReference>
<feature type="transmembrane region" description="Helical" evidence="7">
    <location>
        <begin position="463"/>
        <end position="480"/>
    </location>
</feature>
<feature type="chain" id="PRO_5016262747" evidence="8">
    <location>
        <begin position="24"/>
        <end position="712"/>
    </location>
</feature>
<evidence type="ECO:0000259" key="9">
    <source>
        <dbReference type="Pfam" id="PF02683"/>
    </source>
</evidence>
<evidence type="ECO:0000256" key="4">
    <source>
        <dbReference type="ARBA" id="ARBA00022989"/>
    </source>
</evidence>
<feature type="transmembrane region" description="Helical" evidence="7">
    <location>
        <begin position="280"/>
        <end position="302"/>
    </location>
</feature>
<accession>A0A2Z4IJF1</accession>
<feature type="transmembrane region" description="Helical" evidence="7">
    <location>
        <begin position="356"/>
        <end position="382"/>
    </location>
</feature>
<keyword evidence="3" id="KW-0201">Cytochrome c-type biogenesis</keyword>
<keyword evidence="2 7" id="KW-0812">Transmembrane</keyword>
<dbReference type="KEGG" id="est:DN752_12265"/>
<dbReference type="GO" id="GO:0017004">
    <property type="term" value="P:cytochrome complex assembly"/>
    <property type="evidence" value="ECO:0007669"/>
    <property type="project" value="UniProtKB-KW"/>
</dbReference>
<dbReference type="InterPro" id="IPR003834">
    <property type="entry name" value="Cyt_c_assmbl_TM_dom"/>
</dbReference>
<evidence type="ECO:0000256" key="1">
    <source>
        <dbReference type="ARBA" id="ARBA00004141"/>
    </source>
</evidence>
<evidence type="ECO:0000256" key="2">
    <source>
        <dbReference type="ARBA" id="ARBA00022692"/>
    </source>
</evidence>
<dbReference type="PANTHER" id="PTHR32234">
    <property type="entry name" value="THIOL:DISULFIDE INTERCHANGE PROTEIN DSBD"/>
    <property type="match status" value="1"/>
</dbReference>
<feature type="transmembrane region" description="Helical" evidence="7">
    <location>
        <begin position="500"/>
        <end position="521"/>
    </location>
</feature>
<feature type="transmembrane region" description="Helical" evidence="7">
    <location>
        <begin position="314"/>
        <end position="335"/>
    </location>
</feature>
<evidence type="ECO:0000256" key="7">
    <source>
        <dbReference type="SAM" id="Phobius"/>
    </source>
</evidence>
<evidence type="ECO:0000259" key="10">
    <source>
        <dbReference type="Pfam" id="PF11412"/>
    </source>
</evidence>
<dbReference type="AlphaFoldDB" id="A0A2Z4IJF1"/>
<dbReference type="InterPro" id="IPR036929">
    <property type="entry name" value="DsbDN_sf"/>
</dbReference>
<dbReference type="Gene3D" id="3.40.30.10">
    <property type="entry name" value="Glutaredoxin"/>
    <property type="match status" value="1"/>
</dbReference>
<dbReference type="GO" id="GO:0045454">
    <property type="term" value="P:cell redox homeostasis"/>
    <property type="evidence" value="ECO:0007669"/>
    <property type="project" value="TreeGrafter"/>
</dbReference>
<dbReference type="RefSeq" id="WP_112784214.1">
    <property type="nucleotide sequence ID" value="NZ_CP030041.1"/>
</dbReference>
<feature type="signal peptide" evidence="8">
    <location>
        <begin position="1"/>
        <end position="23"/>
    </location>
</feature>
<dbReference type="Pfam" id="PF13899">
    <property type="entry name" value="Thioredoxin_7"/>
    <property type="match status" value="1"/>
</dbReference>
<dbReference type="Gene3D" id="2.60.40.1250">
    <property type="entry name" value="Thiol:disulfide interchange protein DsbD, N-terminal domain"/>
    <property type="match status" value="1"/>
</dbReference>
<dbReference type="GO" id="GO:0016020">
    <property type="term" value="C:membrane"/>
    <property type="evidence" value="ECO:0007669"/>
    <property type="project" value="UniProtKB-SubCell"/>
</dbReference>
<feature type="compositionally biased region" description="Basic and acidic residues" evidence="6">
    <location>
        <begin position="163"/>
        <end position="178"/>
    </location>
</feature>
<gene>
    <name evidence="11" type="ORF">DN752_12265</name>
</gene>
<dbReference type="InterPro" id="IPR028250">
    <property type="entry name" value="DsbDN"/>
</dbReference>
<dbReference type="OrthoDB" id="9811036at2"/>
<reference evidence="11 12" key="1">
    <citation type="submission" date="2018-06" db="EMBL/GenBank/DDBJ databases">
        <title>Echinicola strongylocentroti sp. nov., isolated from a sea urchin Strongylocentrotus intermedius.</title>
        <authorList>
            <person name="Bae S.S."/>
        </authorList>
    </citation>
    <scope>NUCLEOTIDE SEQUENCE [LARGE SCALE GENOMIC DNA]</scope>
    <source>
        <strain evidence="11 12">MEBiC08714</strain>
    </source>
</reference>
<feature type="transmembrane region" description="Helical" evidence="7">
    <location>
        <begin position="235"/>
        <end position="259"/>
    </location>
</feature>
<keyword evidence="5 7" id="KW-0472">Membrane</keyword>
<dbReference type="Pfam" id="PF02683">
    <property type="entry name" value="DsbD_TM"/>
    <property type="match status" value="1"/>
</dbReference>
<dbReference type="InterPro" id="IPR036249">
    <property type="entry name" value="Thioredoxin-like_sf"/>
</dbReference>
<name>A0A2Z4IJF1_9BACT</name>
<dbReference type="EMBL" id="CP030041">
    <property type="protein sequence ID" value="AWW30837.1"/>
    <property type="molecule type" value="Genomic_DNA"/>
</dbReference>
<feature type="domain" description="Thiol:disulfide interchange protein DsbD N-terminal" evidence="10">
    <location>
        <begin position="41"/>
        <end position="153"/>
    </location>
</feature>
<keyword evidence="12" id="KW-1185">Reference proteome</keyword>
<feature type="compositionally biased region" description="Basic and acidic residues" evidence="6">
    <location>
        <begin position="187"/>
        <end position="201"/>
    </location>
</feature>
<organism evidence="11 12">
    <name type="scientific">Echinicola strongylocentroti</name>
    <dbReference type="NCBI Taxonomy" id="1795355"/>
    <lineage>
        <taxon>Bacteria</taxon>
        <taxon>Pseudomonadati</taxon>
        <taxon>Bacteroidota</taxon>
        <taxon>Cytophagia</taxon>
        <taxon>Cytophagales</taxon>
        <taxon>Cyclobacteriaceae</taxon>
        <taxon>Echinicola</taxon>
    </lineage>
</organism>
<feature type="domain" description="Cytochrome C biogenesis protein transmembrane" evidence="9">
    <location>
        <begin position="239"/>
        <end position="447"/>
    </location>
</feature>
<dbReference type="Pfam" id="PF11412">
    <property type="entry name" value="DsbD_N"/>
    <property type="match status" value="1"/>
</dbReference>
<evidence type="ECO:0000313" key="11">
    <source>
        <dbReference type="EMBL" id="AWW30837.1"/>
    </source>
</evidence>
<feature type="transmembrane region" description="Helical" evidence="7">
    <location>
        <begin position="394"/>
        <end position="414"/>
    </location>
</feature>
<dbReference type="GO" id="GO:0015035">
    <property type="term" value="F:protein-disulfide reductase activity"/>
    <property type="evidence" value="ECO:0007669"/>
    <property type="project" value="TreeGrafter"/>
</dbReference>
<protein>
    <submittedName>
        <fullName evidence="11">Disulfide bond formation protein DsbD</fullName>
    </submittedName>
</protein>
<evidence type="ECO:0000256" key="5">
    <source>
        <dbReference type="ARBA" id="ARBA00023136"/>
    </source>
</evidence>
<evidence type="ECO:0000256" key="8">
    <source>
        <dbReference type="SAM" id="SignalP"/>
    </source>
</evidence>
<evidence type="ECO:0000256" key="3">
    <source>
        <dbReference type="ARBA" id="ARBA00022748"/>
    </source>
</evidence>
<keyword evidence="4 7" id="KW-1133">Transmembrane helix</keyword>
<proteinExistence type="predicted"/>
<sequence>MKSLKKSLPLVFLLCLTSIASFAQLIQPPKWQMTLSEETPFVDDEVELIFKADIPRDWYIYSNDFDPDLGPMLTELSLEEAEGIERIGKLKPIDPKRKMDETWDGEVSYFTGTAEFRQKVKITKTAVKIVGVMSYQMCSDVTGQCVPYEEDFSRSVNASIKKEAAQETKSAPEEKVVDESPLPQQEATEKVAEESPDKSAEDQATTAKPSTKKTGTKVPAVNLDPEGKQGDATSMWPFVIAAFLGGLAALLTPCVFPMIPMTVTFFTGRSKSKAQGIRNAIIYGLSIIVIYTLAGTIVAAVQGPEFANWLSTHWAPNIFFFLVFIFFALAFLGLFEITLPSGLVNKMDAKADKGGLTGVFFMAFTLVLVSFSCTGPIVGSILIESAGGEILKPILGMFAFSLAFAIPFTLFAIFPEWLNGLPKSGGWLNSVKVVLGFLELALAFKFLSVADQVYHWGLLDRDIYIAIWIVIFALMGLYLLGKIRLPHDSPMEKLGVPRLLLATVTFIFVVYLVPGLFGAPLKSLSGYLPPIHTHDFNIEKLIRENRGGGTSVQSEMTEAPKHGDLLHWPHGLQGYFDYDQALRVAKKENKPLFIDFTGHGCVNCREMEAKVWSQPEVLQRLKDDFVLVALYVDERTELPEGEWYTSAYDDKVKKTIGKQNADFQITRFNNNAQPYYVILDHDEEMLVRPKAYDTDPQNFVEFLDNAKAAFEQ</sequence>
<dbReference type="PANTHER" id="PTHR32234:SF0">
    <property type="entry name" value="THIOL:DISULFIDE INTERCHANGE PROTEIN DSBD"/>
    <property type="match status" value="1"/>
</dbReference>
<evidence type="ECO:0000256" key="6">
    <source>
        <dbReference type="SAM" id="MobiDB-lite"/>
    </source>
</evidence>
<dbReference type="Proteomes" id="UP000248688">
    <property type="component" value="Chromosome"/>
</dbReference>
<feature type="region of interest" description="Disordered" evidence="6">
    <location>
        <begin position="163"/>
        <end position="228"/>
    </location>
</feature>
<keyword evidence="8" id="KW-0732">Signal</keyword>
<evidence type="ECO:0000313" key="12">
    <source>
        <dbReference type="Proteomes" id="UP000248688"/>
    </source>
</evidence>
<comment type="subcellular location">
    <subcellularLocation>
        <location evidence="1">Membrane</location>
        <topology evidence="1">Multi-pass membrane protein</topology>
    </subcellularLocation>
</comment>
<feature type="transmembrane region" description="Helical" evidence="7">
    <location>
        <begin position="426"/>
        <end position="443"/>
    </location>
</feature>